<sequence length="112" mass="12389">PPGWGLGIPECPRECVCVCVCPRRARPRTLTSQMEPSGCWAEAGDPSPLTSSIAVGSPPQLPTWARKDVVSRGHDQCTEPESQRIWTVQQQNTERGGQDPQVTCSHLKRHCW</sequence>
<reference evidence="1" key="1">
    <citation type="submission" date="2019-04" db="EMBL/GenBank/DDBJ databases">
        <authorList>
            <person name="Alioto T."/>
            <person name="Alioto T."/>
        </authorList>
    </citation>
    <scope>NUCLEOTIDE SEQUENCE [LARGE SCALE GENOMIC DNA]</scope>
</reference>
<evidence type="ECO:0000313" key="2">
    <source>
        <dbReference type="Proteomes" id="UP000335636"/>
    </source>
</evidence>
<evidence type="ECO:0000313" key="1">
    <source>
        <dbReference type="EMBL" id="VTJ87435.1"/>
    </source>
</evidence>
<dbReference type="AlphaFoldDB" id="A0A5E4D035"/>
<organism evidence="1 2">
    <name type="scientific">Marmota monax</name>
    <name type="common">Woodchuck</name>
    <dbReference type="NCBI Taxonomy" id="9995"/>
    <lineage>
        <taxon>Eukaryota</taxon>
        <taxon>Metazoa</taxon>
        <taxon>Chordata</taxon>
        <taxon>Craniata</taxon>
        <taxon>Vertebrata</taxon>
        <taxon>Euteleostomi</taxon>
        <taxon>Mammalia</taxon>
        <taxon>Eutheria</taxon>
        <taxon>Euarchontoglires</taxon>
        <taxon>Glires</taxon>
        <taxon>Rodentia</taxon>
        <taxon>Sciuromorpha</taxon>
        <taxon>Sciuridae</taxon>
        <taxon>Xerinae</taxon>
        <taxon>Marmotini</taxon>
        <taxon>Marmota</taxon>
    </lineage>
</organism>
<protein>
    <submittedName>
        <fullName evidence="1">Uncharacterized protein</fullName>
    </submittedName>
</protein>
<dbReference type="Proteomes" id="UP000335636">
    <property type="component" value="Unassembled WGS sequence"/>
</dbReference>
<gene>
    <name evidence="1" type="ORF">MONAX_5E020379</name>
</gene>
<keyword evidence="2" id="KW-1185">Reference proteome</keyword>
<comment type="caution">
    <text evidence="1">The sequence shown here is derived from an EMBL/GenBank/DDBJ whole genome shotgun (WGS) entry which is preliminary data.</text>
</comment>
<name>A0A5E4D035_MARMO</name>
<proteinExistence type="predicted"/>
<dbReference type="EMBL" id="CABDUW010002597">
    <property type="protein sequence ID" value="VTJ87435.1"/>
    <property type="molecule type" value="Genomic_DNA"/>
</dbReference>
<feature type="non-terminal residue" evidence="1">
    <location>
        <position position="1"/>
    </location>
</feature>
<accession>A0A5E4D035</accession>